<evidence type="ECO:0000313" key="3">
    <source>
        <dbReference type="Proteomes" id="UP000032749"/>
    </source>
</evidence>
<feature type="transmembrane region" description="Helical" evidence="1">
    <location>
        <begin position="364"/>
        <end position="382"/>
    </location>
</feature>
<dbReference type="KEGG" id="oai:OLEAN_C31990"/>
<keyword evidence="1" id="KW-1133">Transmembrane helix</keyword>
<name>R4YR00_OLEAN</name>
<gene>
    <name evidence="2" type="ORF">OLEAN_C31990</name>
</gene>
<keyword evidence="1" id="KW-0812">Transmembrane</keyword>
<proteinExistence type="predicted"/>
<reference evidence="2 3" key="1">
    <citation type="journal article" date="2013" name="Nat. Commun.">
        <title>Genome sequence and functional genomic analysis of the oil-degrading bacterium Oleispira antarctica.</title>
        <authorList>
            <person name="Kube M."/>
            <person name="Chernikova T.N."/>
            <person name="Al-Ramahi Y."/>
            <person name="Beloqui A."/>
            <person name="Lopez-Cortez N."/>
            <person name="Guazzaroni M.E."/>
            <person name="Heipieper H.J."/>
            <person name="Klages S."/>
            <person name="Kotsyurbenko O.R."/>
            <person name="Langer I."/>
            <person name="Nechitaylo T.Y."/>
            <person name="Lunsdorf H."/>
            <person name="Fernandez M."/>
            <person name="Juarez S."/>
            <person name="Ciordia S."/>
            <person name="Singer A."/>
            <person name="Kagan O."/>
            <person name="Egorova O."/>
            <person name="Petit P.A."/>
            <person name="Stogios P."/>
            <person name="Kim Y."/>
            <person name="Tchigvintsev A."/>
            <person name="Flick R."/>
            <person name="Denaro R."/>
            <person name="Genovese M."/>
            <person name="Albar J.P."/>
            <person name="Reva O.N."/>
            <person name="Martinez-Gomariz M."/>
            <person name="Tran H."/>
            <person name="Ferrer M."/>
            <person name="Savchenko A."/>
            <person name="Yakunin A.F."/>
            <person name="Yakimov M.M."/>
            <person name="Golyshina O.V."/>
            <person name="Reinhardt R."/>
            <person name="Golyshin P.N."/>
        </authorList>
    </citation>
    <scope>NUCLEOTIDE SEQUENCE [LARGE SCALE GENOMIC DNA]</scope>
</reference>
<accession>R4YR00</accession>
<evidence type="ECO:0000313" key="2">
    <source>
        <dbReference type="EMBL" id="CCK77375.1"/>
    </source>
</evidence>
<dbReference type="Proteomes" id="UP000032749">
    <property type="component" value="Chromosome"/>
</dbReference>
<dbReference type="AlphaFoldDB" id="R4YR00"/>
<evidence type="ECO:0000256" key="1">
    <source>
        <dbReference type="SAM" id="Phobius"/>
    </source>
</evidence>
<sequence length="386" mass="44633">MSSLLSIHFRPLGFISQQVINISFASLFMFSNTASADNFCDDHTQTEAQFADYAFVADWGIKVNRLYVSEQFPYAEVNQRPEIEYEYDQRIVYDENPVSISQFWQGCESFIGRQEECESDNAFSLIIMPDHLNAALESQASPINSGPEKLMKFSEPSWEVSDHPVANNMFNISMTRDEVEALGDFKQLSFRQAFRITFDANHYSPDLEFEHIQIPNRFKAKMGLFINTKVIVKSAYISDGVVEQDYTPTRIYIDDSAVCFEEYCDFENLAYDHFSKKEVHEIFSEHEKYEDPEKVYGCFNADILMGAYTVGEYGSMDAEKKVILHYEIQTSVINTKQVDNFNPMDYLDRDLTLPKEKSQGKGSLNYFLFFLLILAIRFRLIGVRNC</sequence>
<protein>
    <submittedName>
        <fullName evidence="2">Uncharacterized protein</fullName>
    </submittedName>
</protein>
<keyword evidence="3" id="KW-1185">Reference proteome</keyword>
<keyword evidence="1" id="KW-0472">Membrane</keyword>
<dbReference type="HOGENOM" id="CLU_715393_0_0_6"/>
<organism evidence="2 3">
    <name type="scientific">Oleispira antarctica RB-8</name>
    <dbReference type="NCBI Taxonomy" id="698738"/>
    <lineage>
        <taxon>Bacteria</taxon>
        <taxon>Pseudomonadati</taxon>
        <taxon>Pseudomonadota</taxon>
        <taxon>Gammaproteobacteria</taxon>
        <taxon>Oceanospirillales</taxon>
        <taxon>Oceanospirillaceae</taxon>
        <taxon>Oleispira</taxon>
    </lineage>
</organism>
<dbReference type="EMBL" id="FO203512">
    <property type="protein sequence ID" value="CCK77375.1"/>
    <property type="molecule type" value="Genomic_DNA"/>
</dbReference>